<comment type="caution">
    <text evidence="1">The sequence shown here is derived from an EMBL/GenBank/DDBJ whole genome shotgun (WGS) entry which is preliminary data.</text>
</comment>
<dbReference type="EMBL" id="NVUK01000008">
    <property type="protein sequence ID" value="PCI78186.1"/>
    <property type="molecule type" value="Genomic_DNA"/>
</dbReference>
<proteinExistence type="predicted"/>
<gene>
    <name evidence="1" type="ORF">COB21_01585</name>
</gene>
<protein>
    <submittedName>
        <fullName evidence="1">Uncharacterized protein</fullName>
    </submittedName>
</protein>
<dbReference type="Proteomes" id="UP000218775">
    <property type="component" value="Unassembled WGS sequence"/>
</dbReference>
<name>A0A2A4X6Q3_UNCAE</name>
<evidence type="ECO:0000313" key="2">
    <source>
        <dbReference type="Proteomes" id="UP000218775"/>
    </source>
</evidence>
<reference evidence="2" key="1">
    <citation type="submission" date="2017-08" db="EMBL/GenBank/DDBJ databases">
        <title>A dynamic microbial community with high functional redundancy inhabits the cold, oxic subseafloor aquifer.</title>
        <authorList>
            <person name="Tully B.J."/>
            <person name="Wheat C.G."/>
            <person name="Glazer B.T."/>
            <person name="Huber J.A."/>
        </authorList>
    </citation>
    <scope>NUCLEOTIDE SEQUENCE [LARGE SCALE GENOMIC DNA]</scope>
</reference>
<evidence type="ECO:0000313" key="1">
    <source>
        <dbReference type="EMBL" id="PCI78186.1"/>
    </source>
</evidence>
<dbReference type="AlphaFoldDB" id="A0A2A4X6Q3"/>
<accession>A0A2A4X6Q3</accession>
<sequence length="201" mass="22665">MSCSTLPLFAHTDSDEAYKTFLQTFDDLPDHNTCEQAWVENTLTSPSNSTFTLFKILYKATHLSTSAKNRENNKNISPNQAFKKLIAFSHFLSKGGFNIPSIPDLFEQTRDTLLLEHPEIDRELVIQSSEDLYNAAISNSSEIDSKIPTQVLLGFIKLCIGNLMRLIPLESVQELGSELIREALINITEGLREFQQTHTSN</sequence>
<organism evidence="1 2">
    <name type="scientific">Aerophobetes bacterium</name>
    <dbReference type="NCBI Taxonomy" id="2030807"/>
    <lineage>
        <taxon>Bacteria</taxon>
        <taxon>Candidatus Aerophobota</taxon>
    </lineage>
</organism>